<dbReference type="Proteomes" id="UP000792220">
    <property type="component" value="Genome"/>
</dbReference>
<evidence type="ECO:0000313" key="1">
    <source>
        <dbReference type="EMBL" id="CCU55704.1"/>
    </source>
</evidence>
<reference evidence="1" key="1">
    <citation type="journal article" date="2013" name="J. Virol.">
        <title>New Insights into the Evolution of Entomopoxvirinae from the Complete Genome Sequences of Four Entomopoxviruses Infecting Adoxophyes honmai, Choristoneura biennis, Choristoneura rosaceana, and Mythimna separata.</title>
        <authorList>
            <person name="Theze J."/>
            <person name="Takatsuka J."/>
            <person name="Li Z."/>
            <person name="Gallais J."/>
            <person name="Doucet D."/>
            <person name="Arif B."/>
            <person name="Nakai M."/>
            <person name="Herniou E.A."/>
        </authorList>
    </citation>
    <scope>NUCLEOTIDE SEQUENCE</scope>
</reference>
<organismHost>
    <name type="scientific">Choristoneura fumiferana</name>
    <name type="common">Spruce budworm moth</name>
    <name type="synonym">Archips fumiferana</name>
    <dbReference type="NCBI Taxonomy" id="7141"/>
</organismHost>
<sequence length="69" mass="8212">MDEQLYYIPDLCKNCHKLNPENVLVMNGTYRAAYNDYYYINDKLPMIKTSKGGLTKYPKKLFIRNGHYK</sequence>
<dbReference type="OrthoDB" id="24408at10239"/>
<organism evidence="1 2">
    <name type="scientific">Choristoneura biennis entomopoxvirus</name>
    <name type="common">CbEPV</name>
    <dbReference type="NCBI Taxonomy" id="10288"/>
    <lineage>
        <taxon>Viruses</taxon>
        <taxon>Varidnaviria</taxon>
        <taxon>Bamfordvirae</taxon>
        <taxon>Nucleocytoviricota</taxon>
        <taxon>Pokkesviricetes</taxon>
        <taxon>Chitovirales</taxon>
        <taxon>Poxviridae</taxon>
        <taxon>Entomopoxvirinae</taxon>
        <taxon>Betaentomopoxvirus</taxon>
        <taxon>Betaentomopoxvirus cbiennis</taxon>
    </lineage>
</organism>
<name>A0A916KPJ9_CBEPV</name>
<protein>
    <submittedName>
        <fullName evidence="1">Thioredoxin</fullName>
    </submittedName>
</protein>
<keyword evidence="2" id="KW-1185">Reference proteome</keyword>
<evidence type="ECO:0000313" key="2">
    <source>
        <dbReference type="Proteomes" id="UP000792220"/>
    </source>
</evidence>
<gene>
    <name evidence="1" type="ORF">CHBEV_136</name>
</gene>
<accession>A0A916KPJ9</accession>
<dbReference type="KEGG" id="vg:15613126"/>
<dbReference type="EMBL" id="HF679132">
    <property type="protein sequence ID" value="CCU55704.1"/>
    <property type="molecule type" value="Genomic_DNA"/>
</dbReference>
<dbReference type="GeneID" id="15613126"/>
<proteinExistence type="predicted"/>
<dbReference type="RefSeq" id="YP_008004206.1">
    <property type="nucleotide sequence ID" value="NC_021248.1"/>
</dbReference>